<evidence type="ECO:0000256" key="6">
    <source>
        <dbReference type="ARBA" id="ARBA00022989"/>
    </source>
</evidence>
<feature type="transmembrane region" description="Helical" evidence="11">
    <location>
        <begin position="100"/>
        <end position="128"/>
    </location>
</feature>
<evidence type="ECO:0000259" key="15">
    <source>
        <dbReference type="Pfam" id="PF24871"/>
    </source>
</evidence>
<feature type="domain" description="Piezo non-specific cation channel cap" evidence="12">
    <location>
        <begin position="1784"/>
        <end position="2083"/>
    </location>
</feature>
<evidence type="ECO:0000256" key="9">
    <source>
        <dbReference type="ARBA" id="ARBA00023303"/>
    </source>
</evidence>
<keyword evidence="3" id="KW-0813">Transport</keyword>
<keyword evidence="17" id="KW-1185">Reference proteome</keyword>
<keyword evidence="7" id="KW-0406">Ion transport</keyword>
<evidence type="ECO:0000256" key="11">
    <source>
        <dbReference type="SAM" id="Phobius"/>
    </source>
</evidence>
<evidence type="ECO:0000256" key="5">
    <source>
        <dbReference type="ARBA" id="ARBA00022692"/>
    </source>
</evidence>
<feature type="domain" description="Piezo transmembrane helical unit" evidence="14">
    <location>
        <begin position="1356"/>
        <end position="1473"/>
    </location>
</feature>
<feature type="transmembrane region" description="Helical" evidence="11">
    <location>
        <begin position="1512"/>
        <end position="1534"/>
    </location>
</feature>
<evidence type="ECO:0000256" key="8">
    <source>
        <dbReference type="ARBA" id="ARBA00023136"/>
    </source>
</evidence>
<feature type="transmembrane region" description="Helical" evidence="11">
    <location>
        <begin position="30"/>
        <end position="49"/>
    </location>
</feature>
<comment type="similarity">
    <text evidence="2">Belongs to the PIEZO (TC 1.A.75) family.</text>
</comment>
<feature type="transmembrane region" description="Helical" evidence="11">
    <location>
        <begin position="826"/>
        <end position="842"/>
    </location>
</feature>
<feature type="region of interest" description="Disordered" evidence="10">
    <location>
        <begin position="1238"/>
        <end position="1274"/>
    </location>
</feature>
<dbReference type="InterPro" id="IPR027272">
    <property type="entry name" value="Piezo"/>
</dbReference>
<evidence type="ECO:0000259" key="16">
    <source>
        <dbReference type="Pfam" id="PF24874"/>
    </source>
</evidence>
<feature type="transmembrane region" description="Helical" evidence="11">
    <location>
        <begin position="1554"/>
        <end position="1573"/>
    </location>
</feature>
<dbReference type="PANTHER" id="PTHR47049:SF7">
    <property type="entry name" value="PIEZO-TYPE MECHANOSENSITIVE ION CHANNEL COMPONENT 2 ISOFORM X1"/>
    <property type="match status" value="1"/>
</dbReference>
<evidence type="ECO:0000259" key="13">
    <source>
        <dbReference type="Pfam" id="PF15917"/>
    </source>
</evidence>
<feature type="transmembrane region" description="Helical" evidence="11">
    <location>
        <begin position="515"/>
        <end position="533"/>
    </location>
</feature>
<name>A0ABM0ZTU9_ECHTE</name>
<keyword evidence="8 11" id="KW-0472">Membrane</keyword>
<feature type="transmembrane region" description="Helical" evidence="11">
    <location>
        <begin position="1997"/>
        <end position="2020"/>
    </location>
</feature>
<evidence type="ECO:0000256" key="7">
    <source>
        <dbReference type="ARBA" id="ARBA00023065"/>
    </source>
</evidence>
<feature type="domain" description="Piezo THU9 and anchor" evidence="16">
    <location>
        <begin position="1511"/>
        <end position="1746"/>
    </location>
</feature>
<feature type="transmembrane region" description="Helical" evidence="11">
    <location>
        <begin position="461"/>
        <end position="479"/>
    </location>
</feature>
<keyword evidence="4" id="KW-1003">Cell membrane</keyword>
<dbReference type="InterPro" id="IPR031805">
    <property type="entry name" value="Piezo_TM25-28"/>
</dbReference>
<dbReference type="GeneID" id="101655207"/>
<dbReference type="Proteomes" id="UP000694863">
    <property type="component" value="Unplaced"/>
</dbReference>
<dbReference type="InterPro" id="IPR056769">
    <property type="entry name" value="Piezo_TM1-24"/>
</dbReference>
<reference evidence="18" key="1">
    <citation type="submission" date="2025-08" db="UniProtKB">
        <authorList>
            <consortium name="RefSeq"/>
        </authorList>
    </citation>
    <scope>IDENTIFICATION</scope>
</reference>
<dbReference type="Pfam" id="PF12166">
    <property type="entry name" value="Piezo_cap"/>
    <property type="match status" value="1"/>
</dbReference>
<feature type="compositionally biased region" description="Basic and acidic residues" evidence="10">
    <location>
        <begin position="1238"/>
        <end position="1272"/>
    </location>
</feature>
<evidence type="ECO:0000256" key="3">
    <source>
        <dbReference type="ARBA" id="ARBA00022448"/>
    </source>
</evidence>
<feature type="transmembrane region" description="Helical" evidence="11">
    <location>
        <begin position="347"/>
        <end position="368"/>
    </location>
</feature>
<gene>
    <name evidence="18" type="primary">LOC101655207</name>
</gene>
<feature type="transmembrane region" description="Helical" evidence="11">
    <location>
        <begin position="947"/>
        <end position="978"/>
    </location>
</feature>
<feature type="domain" description="Piezo TM1-24" evidence="15">
    <location>
        <begin position="78"/>
        <end position="593"/>
    </location>
</feature>
<dbReference type="InterPro" id="IPR056770">
    <property type="entry name" value="Piezo_THU9_anchor"/>
</dbReference>
<keyword evidence="5 11" id="KW-0812">Transmembrane</keyword>
<organism evidence="17 18">
    <name type="scientific">Echinops telfairi</name>
    <name type="common">Lesser hedgehog tenrec</name>
    <dbReference type="NCBI Taxonomy" id="9371"/>
    <lineage>
        <taxon>Eukaryota</taxon>
        <taxon>Metazoa</taxon>
        <taxon>Chordata</taxon>
        <taxon>Craniata</taxon>
        <taxon>Vertebrata</taxon>
        <taxon>Euteleostomi</taxon>
        <taxon>Mammalia</taxon>
        <taxon>Eutheria</taxon>
        <taxon>Afrotheria</taxon>
        <taxon>Tenrecidae</taxon>
        <taxon>Tenrecinae</taxon>
        <taxon>Echinops</taxon>
    </lineage>
</organism>
<feature type="transmembrane region" description="Helical" evidence="11">
    <location>
        <begin position="854"/>
        <end position="876"/>
    </location>
</feature>
<proteinExistence type="inferred from homology"/>
<feature type="domain" description="Piezo TM25-28" evidence="13">
    <location>
        <begin position="921"/>
        <end position="1240"/>
    </location>
</feature>
<evidence type="ECO:0000256" key="2">
    <source>
        <dbReference type="ARBA" id="ARBA00007821"/>
    </source>
</evidence>
<evidence type="ECO:0000313" key="17">
    <source>
        <dbReference type="Proteomes" id="UP000694863"/>
    </source>
</evidence>
<feature type="transmembrane region" description="Helical" evidence="11">
    <location>
        <begin position="1361"/>
        <end position="1388"/>
    </location>
</feature>
<dbReference type="Pfam" id="PF24874">
    <property type="entry name" value="Piezo_THU9_anchor"/>
    <property type="match status" value="1"/>
</dbReference>
<protein>
    <submittedName>
        <fullName evidence="18">Piezo-type mechanosensitive ion channel component 2-like</fullName>
    </submittedName>
</protein>
<feature type="compositionally biased region" description="Basic and acidic residues" evidence="10">
    <location>
        <begin position="1166"/>
        <end position="1185"/>
    </location>
</feature>
<feature type="transmembrane region" description="Helical" evidence="11">
    <location>
        <begin position="485"/>
        <end position="503"/>
    </location>
</feature>
<feature type="transmembrane region" description="Helical" evidence="11">
    <location>
        <begin position="1400"/>
        <end position="1418"/>
    </location>
</feature>
<evidence type="ECO:0000259" key="14">
    <source>
        <dbReference type="Pfam" id="PF23188"/>
    </source>
</evidence>
<evidence type="ECO:0000259" key="12">
    <source>
        <dbReference type="Pfam" id="PF12166"/>
    </source>
</evidence>
<feature type="compositionally biased region" description="Acidic residues" evidence="10">
    <location>
        <begin position="1194"/>
        <end position="1206"/>
    </location>
</feature>
<keyword evidence="6 11" id="KW-1133">Transmembrane helix</keyword>
<feature type="transmembrane region" description="Helical" evidence="11">
    <location>
        <begin position="1582"/>
        <end position="1600"/>
    </location>
</feature>
<dbReference type="InterPro" id="IPR056768">
    <property type="entry name" value="THU_Piezo"/>
</dbReference>
<dbReference type="Pfam" id="PF23188">
    <property type="entry name" value="THU_Piezo1"/>
    <property type="match status" value="1"/>
</dbReference>
<feature type="transmembrane region" description="Helical" evidence="11">
    <location>
        <begin position="1724"/>
        <end position="1748"/>
    </location>
</feature>
<dbReference type="Pfam" id="PF15917">
    <property type="entry name" value="Piezo_TM25-28"/>
    <property type="match status" value="1"/>
</dbReference>
<dbReference type="PANTHER" id="PTHR47049">
    <property type="entry name" value="PIEZO-TYPE MECHANOSENSITIVE ION CHANNEL HOMOLOG"/>
    <property type="match status" value="1"/>
</dbReference>
<dbReference type="RefSeq" id="XP_012863894.1">
    <property type="nucleotide sequence ID" value="XM_013008440.1"/>
</dbReference>
<evidence type="ECO:0000313" key="18">
    <source>
        <dbReference type="RefSeq" id="XP_012863894.1"/>
    </source>
</evidence>
<evidence type="ECO:0000256" key="4">
    <source>
        <dbReference type="ARBA" id="ARBA00022475"/>
    </source>
</evidence>
<feature type="transmembrane region" description="Helical" evidence="11">
    <location>
        <begin position="394"/>
        <end position="415"/>
    </location>
</feature>
<feature type="transmembrane region" description="Helical" evidence="11">
    <location>
        <begin position="140"/>
        <end position="164"/>
    </location>
</feature>
<evidence type="ECO:0000256" key="10">
    <source>
        <dbReference type="SAM" id="MobiDB-lite"/>
    </source>
</evidence>
<feature type="region of interest" description="Disordered" evidence="10">
    <location>
        <begin position="1156"/>
        <end position="1213"/>
    </location>
</feature>
<dbReference type="InterPro" id="IPR031334">
    <property type="entry name" value="Piezo_cap_dom"/>
</dbReference>
<dbReference type="Pfam" id="PF24871">
    <property type="entry name" value="Piezo_TM1-24"/>
    <property type="match status" value="1"/>
</dbReference>
<keyword evidence="9" id="KW-0407">Ion channel</keyword>
<comment type="subcellular location">
    <subcellularLocation>
        <location evidence="1">Cell membrane</location>
        <topology evidence="1">Multi-pass membrane protein</topology>
    </subcellularLocation>
</comment>
<evidence type="ECO:0000256" key="1">
    <source>
        <dbReference type="ARBA" id="ARBA00004651"/>
    </source>
</evidence>
<sequence>MTTEWTAGFLFRVLLPASLLTGGTRHFLRAVWYTSSFFLLLQGALQVAFEVGLPHGPQDSIEGSMEEAGGVIKDCVLKITSLASGLKMILEPLFSASGKVLVALLLGLAGMVSPSITSAVYFGAFLGLGSWWACRWALSALAFSSLCVFMTIFTAGHLGSLYLYQLPVFQDLVPPEDIHARLLGMIGVIRTNRTEPWKLHVHAGLGWPEVVNPSILLLTYYALVLLLKLQAPPPAVTLPQGSWQDLPLLRCTEHQEQDLGLDSPAFFVLEMREETLSGCTATAMQPRDRSSGPSSITVLGHLALRHSYVTALITMMVWSITHNSWLTFVLLLWACVIWMARDRRSLALLSAPGLVLYANLLVLLNFYAGLRLSQEELFPGAPDWLLADLDLKPYPQPCLHLGLKSLYASVFWLLLRQRVLERQVLAEVVAKAPSGKAGSALAPPSATSLLVDVLGPFLRGLLAKYWIYVCGSMFFVISFDGKVVVYKIVYIFLFLAWVALYQMNYAAWRRLLKPFWVVVVSYSMVVLGVLYTYQFQTTTAFFTRTLGLSEEGLRDVGLEQFSTVELFAKILRPAAFLLACTLQLHYFNEGFLKTTSHPVIPAPREGPCDSLGANKEKEATWTRADQAGCGVPDGGASDWDSAIDKLAAGFLKLLETVKGTQALLWHLLEIHTLKLVSCAVIWLTLQEHGSVFLARAIPVQVWQENKTRLQGELQGALHLQSMDLAEWLGALRKCHNRVLPCLQGQLITLALMALEQTVRRHQKFHRLRKQLPEPLLAVLADDITRAHLDEGLPGAWLYFINYGFYKFGLELSFVAALHVIGQRMDFYSLIHVIWLIYLLTLRRRKAIAEVWPRYCGFLVGLLILQYFLCLGLPPAFCKDDFLLLLVASLQWQVFVDENKAVVRIQAGDNVEISRELWAEDLAQLSLLPNFIFCRSYLDLAKVAVFRYIFWVVLCLVFLAGTSRLSVLGAGYLVAFGYFMHRGSHLLLQPVKSILQPWDRLVACSVLVVAGKTLLSLQQSQPIEGPGESGSEQGHPVHLIARTGSQNFEGSDWPAVPEDGPCEAPEQAAGILWDGVCFTFLLIQRRIFLSYYHLFVVADRKAAAASAPRAAKLLGLGLREAMTRCEEEEGRSRRVAMERMEKIKAKQNKIAVLQRARGSPGALTDVSESRLPGEETKQETFKRGSREGSYSLFETDSEDEEAMEEAEQERKDGVPKPHTAFQLAYHAWTNSPKSVLRMRRQDEEEAWESRPEGGERLAAREAEGQAEAGHTDEPDGMAQRLTALAQLLWVLGKVLLDDVTAALGTLSGAHAGVAAALRVDRHAWAHGDEELMQSDRFYGQLPRLVKLAFAVYQLAESRSEMLCYFVIVLNHTLSASIISTVLPILSFLWAMLSVPRPSKRFWMAAIYYTEATVLVKYVAQFGVFPWTTKRYAGINGEKPFSPPNLIGVERKDSFALWDLLQLCVLFFHRATLKARRPETGTTQPGVGTLEVYHPIRQFFYSLTHPEASPVCDAYALTFLVEVLNSAIVLFGYWAFGKYAAADLAESLAEDQVPQAFLVMALTQFGTMVVDRALYLRKSLYGKCVFQLVLVLGTHFWLFFILPRVTERRFNLNCVAQIWYLVKCVYFGLSAYQIKCGYPSHILGNFLTRNFNLLNFVLFKGFRSVPFLLELRAVIDWVWTDTALSLSNWICLEDLYADIFILKCWRESEKKYPEPPGQKKKEVVKYGVGGVIMFTLVSLMWFPLVFMSLLKTVGGVTNQPLDVSVKIAINGYEPLFSMSSQQQNLVPFSDTAYDQLTHQYALHPPAMQFLVNYRPEDITLTKIKSHASLLWGISPANRAAMVQELSNATSLYITVFWTIQRNVSLVRNVEASGKHTVCYADQETQGQLLQMLAHARKEPVMLPGLIPKALRTTAGTEAKMALRLDVAHSPRPQDIDRLAFFRNATIRLQQLWPTGSPEASPAAEWWVVQEWRPNCDQNWGCSQDLEVLVFNDKVSPQSLGFLAGYGIVGLYVSVVMVAAKFIREHFHGISRSIMFDELPSVDRVLALCTDIFLAREQGALELEQRLFHKLLFLYRSPETMIKWTRRQDTAEPAARAPASLGDAA</sequence>
<accession>A0ABM0ZTU9</accession>